<name>A0A1D3MLU2_BACMY</name>
<evidence type="ECO:0000313" key="2">
    <source>
        <dbReference type="Proteomes" id="UP000195696"/>
    </source>
</evidence>
<dbReference type="EMBL" id="FMAK01000034">
    <property type="protein sequence ID" value="SCB68252.1"/>
    <property type="molecule type" value="Genomic_DNA"/>
</dbReference>
<protein>
    <submittedName>
        <fullName evidence="1">Uncharacterized protein</fullName>
    </submittedName>
</protein>
<dbReference type="AlphaFoldDB" id="A0A1D3MLU2"/>
<reference evidence="1 2" key="1">
    <citation type="submission" date="2016-08" db="EMBL/GenBank/DDBJ databases">
        <authorList>
            <person name="Seilhamer J.J."/>
        </authorList>
    </citation>
    <scope>NUCLEOTIDE SEQUENCE [LARGE SCALE GENOMIC DNA]</scope>
    <source>
        <strain evidence="1 2">SDA_GO95</strain>
    </source>
</reference>
<organism evidence="1 2">
    <name type="scientific">Bacillus mycoides</name>
    <dbReference type="NCBI Taxonomy" id="1405"/>
    <lineage>
        <taxon>Bacteria</taxon>
        <taxon>Bacillati</taxon>
        <taxon>Bacillota</taxon>
        <taxon>Bacilli</taxon>
        <taxon>Bacillales</taxon>
        <taxon>Bacillaceae</taxon>
        <taxon>Bacillus</taxon>
        <taxon>Bacillus cereus group</taxon>
    </lineage>
</organism>
<accession>A0A1D3MLU2</accession>
<evidence type="ECO:0000313" key="1">
    <source>
        <dbReference type="EMBL" id="SCB68252.1"/>
    </source>
</evidence>
<proteinExistence type="predicted"/>
<sequence>MDKIQEGPEKLKSKVADINADLDVVIRTFDLSVTTIVR</sequence>
<dbReference type="Proteomes" id="UP000195696">
    <property type="component" value="Unassembled WGS sequence"/>
</dbReference>
<gene>
    <name evidence="1" type="ORF">BWGO95_02391</name>
</gene>